<organism evidence="1 2">
    <name type="scientific">Peribacillus loiseleuriae</name>
    <dbReference type="NCBI Taxonomy" id="1679170"/>
    <lineage>
        <taxon>Bacteria</taxon>
        <taxon>Bacillati</taxon>
        <taxon>Bacillota</taxon>
        <taxon>Bacilli</taxon>
        <taxon>Bacillales</taxon>
        <taxon>Bacillaceae</taxon>
        <taxon>Peribacillus</taxon>
    </lineage>
</organism>
<evidence type="ECO:0000313" key="2">
    <source>
        <dbReference type="Proteomes" id="UP000037146"/>
    </source>
</evidence>
<dbReference type="Proteomes" id="UP000037146">
    <property type="component" value="Unassembled WGS sequence"/>
</dbReference>
<dbReference type="RefSeq" id="WP_049680980.1">
    <property type="nucleotide sequence ID" value="NZ_LFZW01000001.1"/>
</dbReference>
<protein>
    <submittedName>
        <fullName evidence="1">Uncharacterized protein</fullName>
    </submittedName>
</protein>
<proteinExistence type="predicted"/>
<reference evidence="2" key="1">
    <citation type="submission" date="2015-07" db="EMBL/GenBank/DDBJ databases">
        <title>Genome sequencing project for genomic taxonomy and phylogenomics of Bacillus-like bacteria.</title>
        <authorList>
            <person name="Liu B."/>
            <person name="Wang J."/>
            <person name="Zhu Y."/>
            <person name="Liu G."/>
            <person name="Chen Q."/>
            <person name="Chen Z."/>
            <person name="Lan J."/>
            <person name="Che J."/>
            <person name="Ge C."/>
            <person name="Shi H."/>
            <person name="Pan Z."/>
            <person name="Liu X."/>
        </authorList>
    </citation>
    <scope>NUCLEOTIDE SEQUENCE [LARGE SCALE GENOMIC DNA]</scope>
    <source>
        <strain evidence="2">FJAT-27997</strain>
    </source>
</reference>
<keyword evidence="2" id="KW-1185">Reference proteome</keyword>
<accession>A0A0K9GSH5</accession>
<name>A0A0K9GSH5_9BACI</name>
<sequence>MKNIGLIIQERRKQLNISQIGDILSLDIFNDSSEIVEKWQPGIDMFEDIEVSPDDIMLLKEFLTQVKQIR</sequence>
<evidence type="ECO:0000313" key="1">
    <source>
        <dbReference type="EMBL" id="KMY49639.1"/>
    </source>
</evidence>
<dbReference type="PATRIC" id="fig|1679170.3.peg.1933"/>
<dbReference type="OrthoDB" id="2876477at2"/>
<dbReference type="EMBL" id="LFZW01000001">
    <property type="protein sequence ID" value="KMY49639.1"/>
    <property type="molecule type" value="Genomic_DNA"/>
</dbReference>
<dbReference type="AlphaFoldDB" id="A0A0K9GSH5"/>
<comment type="caution">
    <text evidence="1">The sequence shown here is derived from an EMBL/GenBank/DDBJ whole genome shotgun (WGS) entry which is preliminary data.</text>
</comment>
<gene>
    <name evidence="1" type="ORF">AC625_08885</name>
</gene>